<reference evidence="1" key="1">
    <citation type="journal article" date="2014" name="Front. Microbiol.">
        <title>High frequency of phylogenetically diverse reductive dehalogenase-homologous genes in deep subseafloor sedimentary metagenomes.</title>
        <authorList>
            <person name="Kawai M."/>
            <person name="Futagami T."/>
            <person name="Toyoda A."/>
            <person name="Takaki Y."/>
            <person name="Nishi S."/>
            <person name="Hori S."/>
            <person name="Arai W."/>
            <person name="Tsubouchi T."/>
            <person name="Morono Y."/>
            <person name="Uchiyama I."/>
            <person name="Ito T."/>
            <person name="Fujiyama A."/>
            <person name="Inagaki F."/>
            <person name="Takami H."/>
        </authorList>
    </citation>
    <scope>NUCLEOTIDE SEQUENCE</scope>
    <source>
        <strain evidence="1">Expedition CK06-06</strain>
    </source>
</reference>
<accession>X0TDI8</accession>
<protein>
    <submittedName>
        <fullName evidence="1">Uncharacterized protein</fullName>
    </submittedName>
</protein>
<evidence type="ECO:0000313" key="1">
    <source>
        <dbReference type="EMBL" id="GAF85371.1"/>
    </source>
</evidence>
<comment type="caution">
    <text evidence="1">The sequence shown here is derived from an EMBL/GenBank/DDBJ whole genome shotgun (WGS) entry which is preliminary data.</text>
</comment>
<gene>
    <name evidence="1" type="ORF">S01H1_07168</name>
</gene>
<dbReference type="AlphaFoldDB" id="X0TDI8"/>
<organism evidence="1">
    <name type="scientific">marine sediment metagenome</name>
    <dbReference type="NCBI Taxonomy" id="412755"/>
    <lineage>
        <taxon>unclassified sequences</taxon>
        <taxon>metagenomes</taxon>
        <taxon>ecological metagenomes</taxon>
    </lineage>
</organism>
<sequence>MNAKMCLVENAENIVKACEIILIKTKKQSFDFQSLRKNKYRFTVTYNTGHGILKCHNVTFRKKNWRYTFVLPGTKPFVKALIQEAEDVKESYKRVLDKYEKEKRCHVLLRRANSGL</sequence>
<feature type="non-terminal residue" evidence="1">
    <location>
        <position position="116"/>
    </location>
</feature>
<dbReference type="EMBL" id="BARS01003695">
    <property type="protein sequence ID" value="GAF85371.1"/>
    <property type="molecule type" value="Genomic_DNA"/>
</dbReference>
<name>X0TDI8_9ZZZZ</name>
<proteinExistence type="predicted"/>